<sequence>MHASHPDIETIYFFSDGPTSQYRQQVKFFLFCTKIFDMGYHAGSWNFCEARIGKGGPDGIGGAIKRKADILISLGHGIPDAAHLYRELIQEETPIKLFYVEADDVEEAAVENIPVVPGTMKFHQVITLVPGTIRIAMRAVVATGLKH</sequence>
<gene>
    <name evidence="1" type="ORF">NP493_126g10001</name>
</gene>
<protein>
    <submittedName>
        <fullName evidence="1">Uncharacterized protein</fullName>
    </submittedName>
</protein>
<proteinExistence type="predicted"/>
<comment type="caution">
    <text evidence="1">The sequence shown here is derived from an EMBL/GenBank/DDBJ whole genome shotgun (WGS) entry which is preliminary data.</text>
</comment>
<accession>A0AAD9P606</accession>
<dbReference type="PANTHER" id="PTHR46601">
    <property type="entry name" value="ULP_PROTEASE DOMAIN-CONTAINING PROTEIN"/>
    <property type="match status" value="1"/>
</dbReference>
<evidence type="ECO:0000313" key="1">
    <source>
        <dbReference type="EMBL" id="KAK2188681.1"/>
    </source>
</evidence>
<dbReference type="PANTHER" id="PTHR46601:SF1">
    <property type="entry name" value="ADF-H DOMAIN-CONTAINING PROTEIN"/>
    <property type="match status" value="1"/>
</dbReference>
<dbReference type="Proteomes" id="UP001209878">
    <property type="component" value="Unassembled WGS sequence"/>
</dbReference>
<reference evidence="1" key="1">
    <citation type="journal article" date="2023" name="Mol. Biol. Evol.">
        <title>Third-Generation Sequencing Reveals the Adaptive Role of the Epigenome in Three Deep-Sea Polychaetes.</title>
        <authorList>
            <person name="Perez M."/>
            <person name="Aroh O."/>
            <person name="Sun Y."/>
            <person name="Lan Y."/>
            <person name="Juniper S.K."/>
            <person name="Young C.R."/>
            <person name="Angers B."/>
            <person name="Qian P.Y."/>
        </authorList>
    </citation>
    <scope>NUCLEOTIDE SEQUENCE</scope>
    <source>
        <strain evidence="1">R07B-5</strain>
    </source>
</reference>
<dbReference type="AlphaFoldDB" id="A0AAD9P606"/>
<name>A0AAD9P606_RIDPI</name>
<keyword evidence="2" id="KW-1185">Reference proteome</keyword>
<evidence type="ECO:0000313" key="2">
    <source>
        <dbReference type="Proteomes" id="UP001209878"/>
    </source>
</evidence>
<dbReference type="EMBL" id="JAODUO010000126">
    <property type="protein sequence ID" value="KAK2188681.1"/>
    <property type="molecule type" value="Genomic_DNA"/>
</dbReference>
<organism evidence="1 2">
    <name type="scientific">Ridgeia piscesae</name>
    <name type="common">Tubeworm</name>
    <dbReference type="NCBI Taxonomy" id="27915"/>
    <lineage>
        <taxon>Eukaryota</taxon>
        <taxon>Metazoa</taxon>
        <taxon>Spiralia</taxon>
        <taxon>Lophotrochozoa</taxon>
        <taxon>Annelida</taxon>
        <taxon>Polychaeta</taxon>
        <taxon>Sedentaria</taxon>
        <taxon>Canalipalpata</taxon>
        <taxon>Sabellida</taxon>
        <taxon>Siboglinidae</taxon>
        <taxon>Ridgeia</taxon>
    </lineage>
</organism>